<dbReference type="GO" id="GO:0000155">
    <property type="term" value="F:phosphorelay sensor kinase activity"/>
    <property type="evidence" value="ECO:0007669"/>
    <property type="project" value="InterPro"/>
</dbReference>
<dbReference type="Gene3D" id="1.10.287.130">
    <property type="match status" value="1"/>
</dbReference>
<dbReference type="SUPFAM" id="SSF47384">
    <property type="entry name" value="Homodimeric domain of signal transducing histidine kinase"/>
    <property type="match status" value="1"/>
</dbReference>
<feature type="modified residue" description="4-aspartylphosphate" evidence="4">
    <location>
        <position position="63"/>
    </location>
</feature>
<dbReference type="EC" id="2.7.13.3" evidence="2"/>
<dbReference type="CDD" id="cd00082">
    <property type="entry name" value="HisKA"/>
    <property type="match status" value="1"/>
</dbReference>
<dbReference type="Gene3D" id="3.40.50.2300">
    <property type="match status" value="1"/>
</dbReference>
<proteinExistence type="predicted"/>
<reference evidence="7" key="1">
    <citation type="journal article" date="2020" name="mSystems">
        <title>Genome- and Community-Level Interaction Insights into Carbon Utilization and Element Cycling Functions of Hydrothermarchaeota in Hydrothermal Sediment.</title>
        <authorList>
            <person name="Zhou Z."/>
            <person name="Liu Y."/>
            <person name="Xu W."/>
            <person name="Pan J."/>
            <person name="Luo Z.H."/>
            <person name="Li M."/>
        </authorList>
    </citation>
    <scope>NUCLEOTIDE SEQUENCE [LARGE SCALE GENOMIC DNA]</scope>
    <source>
        <strain evidence="7">SpSt-1217</strain>
    </source>
</reference>
<dbReference type="AlphaFoldDB" id="A0A831LIW1"/>
<dbReference type="InterPro" id="IPR003594">
    <property type="entry name" value="HATPase_dom"/>
</dbReference>
<gene>
    <name evidence="7" type="ORF">ENN90_01790</name>
</gene>
<dbReference type="Pfam" id="PF02518">
    <property type="entry name" value="HATPase_c"/>
    <property type="match status" value="1"/>
</dbReference>
<accession>A0A831LIW1</accession>
<dbReference type="InterPro" id="IPR004358">
    <property type="entry name" value="Sig_transdc_His_kin-like_C"/>
</dbReference>
<evidence type="ECO:0000259" key="5">
    <source>
        <dbReference type="PROSITE" id="PS50109"/>
    </source>
</evidence>
<dbReference type="InterPro" id="IPR011006">
    <property type="entry name" value="CheY-like_superfamily"/>
</dbReference>
<keyword evidence="7" id="KW-0418">Kinase</keyword>
<dbReference type="CDD" id="cd19920">
    <property type="entry name" value="REC_PA4781-like"/>
    <property type="match status" value="1"/>
</dbReference>
<dbReference type="EMBL" id="DSDK01000104">
    <property type="protein sequence ID" value="HDR50340.1"/>
    <property type="molecule type" value="Genomic_DNA"/>
</dbReference>
<comment type="caution">
    <text evidence="7">The sequence shown here is derived from an EMBL/GenBank/DDBJ whole genome shotgun (WGS) entry which is preliminary data.</text>
</comment>
<dbReference type="PROSITE" id="PS50110">
    <property type="entry name" value="RESPONSE_REGULATORY"/>
    <property type="match status" value="1"/>
</dbReference>
<feature type="domain" description="Response regulatory" evidence="6">
    <location>
        <begin position="14"/>
        <end position="130"/>
    </location>
</feature>
<evidence type="ECO:0000259" key="6">
    <source>
        <dbReference type="PROSITE" id="PS50110"/>
    </source>
</evidence>
<dbReference type="PANTHER" id="PTHR43547">
    <property type="entry name" value="TWO-COMPONENT HISTIDINE KINASE"/>
    <property type="match status" value="1"/>
</dbReference>
<dbReference type="Gene3D" id="3.30.565.10">
    <property type="entry name" value="Histidine kinase-like ATPase, C-terminal domain"/>
    <property type="match status" value="1"/>
</dbReference>
<feature type="domain" description="Histidine kinase" evidence="5">
    <location>
        <begin position="152"/>
        <end position="369"/>
    </location>
</feature>
<dbReference type="SUPFAM" id="SSF55874">
    <property type="entry name" value="ATPase domain of HSP90 chaperone/DNA topoisomerase II/histidine kinase"/>
    <property type="match status" value="1"/>
</dbReference>
<protein>
    <recommendedName>
        <fullName evidence="2">histidine kinase</fullName>
        <ecNumber evidence="2">2.7.13.3</ecNumber>
    </recommendedName>
</protein>
<dbReference type="Proteomes" id="UP000886047">
    <property type="component" value="Unassembled WGS sequence"/>
</dbReference>
<sequence length="378" mass="41365">MTDKADEQKIRKPLILIVDDNPKNLQVLGTLLRKTDCNLAAALSGKQALNTIEKVKPDLILLDVMMPEMDGHEVCRRLKSNKETKHIPVIFLSAKSETEDVVAGFELGAVDYISKPFIGSELLARVNTQLVLKKMKDSHAEEISTKGKFFSIIAHDLRESFGMILNSVQLLKNECNILSVEETDDLLGNMENTTKNTLDLLENLLEWAKSQTGNIRYCPGKVKLNGVVSEVLKSAGDMAHRKNIEIKSALSPVSVFADRNMLLLILRNLITNALKFTPSGGSISLSTVSLNGKIKIQVSDSGVGMAPGKIEKLFKIENKVSTPGTENEPGNGLGLILCREFTQQHGGEMGIESTPGVGTSVWFTLPLNESESVNVQPE</sequence>
<dbReference type="InterPro" id="IPR001789">
    <property type="entry name" value="Sig_transdc_resp-reg_receiver"/>
</dbReference>
<dbReference type="InterPro" id="IPR003661">
    <property type="entry name" value="HisK_dim/P_dom"/>
</dbReference>
<keyword evidence="3 4" id="KW-0597">Phosphoprotein</keyword>
<dbReference type="SMART" id="SM00448">
    <property type="entry name" value="REC"/>
    <property type="match status" value="1"/>
</dbReference>
<name>A0A831LIW1_9BACT</name>
<dbReference type="SUPFAM" id="SSF52172">
    <property type="entry name" value="CheY-like"/>
    <property type="match status" value="1"/>
</dbReference>
<dbReference type="SMART" id="SM00388">
    <property type="entry name" value="HisKA"/>
    <property type="match status" value="1"/>
</dbReference>
<evidence type="ECO:0000256" key="3">
    <source>
        <dbReference type="ARBA" id="ARBA00022553"/>
    </source>
</evidence>
<evidence type="ECO:0000313" key="7">
    <source>
        <dbReference type="EMBL" id="HDR50340.1"/>
    </source>
</evidence>
<dbReference type="PROSITE" id="PS50109">
    <property type="entry name" value="HIS_KIN"/>
    <property type="match status" value="1"/>
</dbReference>
<evidence type="ECO:0000256" key="4">
    <source>
        <dbReference type="PROSITE-ProRule" id="PRU00169"/>
    </source>
</evidence>
<evidence type="ECO:0000256" key="2">
    <source>
        <dbReference type="ARBA" id="ARBA00012438"/>
    </source>
</evidence>
<dbReference type="PANTHER" id="PTHR43547:SF2">
    <property type="entry name" value="HYBRID SIGNAL TRANSDUCTION HISTIDINE KINASE C"/>
    <property type="match status" value="1"/>
</dbReference>
<dbReference type="SMART" id="SM00387">
    <property type="entry name" value="HATPase_c"/>
    <property type="match status" value="1"/>
</dbReference>
<dbReference type="InterPro" id="IPR036097">
    <property type="entry name" value="HisK_dim/P_sf"/>
</dbReference>
<dbReference type="Pfam" id="PF00072">
    <property type="entry name" value="Response_reg"/>
    <property type="match status" value="1"/>
</dbReference>
<dbReference type="InterPro" id="IPR005467">
    <property type="entry name" value="His_kinase_dom"/>
</dbReference>
<comment type="catalytic activity">
    <reaction evidence="1">
        <text>ATP + protein L-histidine = ADP + protein N-phospho-L-histidine.</text>
        <dbReference type="EC" id="2.7.13.3"/>
    </reaction>
</comment>
<keyword evidence="7" id="KW-0808">Transferase</keyword>
<organism evidence="7">
    <name type="scientific">Mariniphaga anaerophila</name>
    <dbReference type="NCBI Taxonomy" id="1484053"/>
    <lineage>
        <taxon>Bacteria</taxon>
        <taxon>Pseudomonadati</taxon>
        <taxon>Bacteroidota</taxon>
        <taxon>Bacteroidia</taxon>
        <taxon>Marinilabiliales</taxon>
        <taxon>Prolixibacteraceae</taxon>
        <taxon>Mariniphaga</taxon>
    </lineage>
</organism>
<dbReference type="InterPro" id="IPR036890">
    <property type="entry name" value="HATPase_C_sf"/>
</dbReference>
<dbReference type="PRINTS" id="PR00344">
    <property type="entry name" value="BCTRLSENSOR"/>
</dbReference>
<evidence type="ECO:0000256" key="1">
    <source>
        <dbReference type="ARBA" id="ARBA00000085"/>
    </source>
</evidence>
<dbReference type="Pfam" id="PF00512">
    <property type="entry name" value="HisKA"/>
    <property type="match status" value="1"/>
</dbReference>